<proteinExistence type="predicted"/>
<accession>A0A1C5ACM3</accession>
<dbReference type="PANTHER" id="PTHR10545">
    <property type="entry name" value="DIAMINE N-ACETYLTRANSFERASE"/>
    <property type="match status" value="1"/>
</dbReference>
<evidence type="ECO:0000313" key="5">
    <source>
        <dbReference type="Proteomes" id="UP000198797"/>
    </source>
</evidence>
<dbReference type="PROSITE" id="PS51186">
    <property type="entry name" value="GNAT"/>
    <property type="match status" value="1"/>
</dbReference>
<keyword evidence="2" id="KW-0012">Acyltransferase</keyword>
<keyword evidence="5" id="KW-1185">Reference proteome</keyword>
<dbReference type="STRING" id="121616.GA0070216_115130"/>
<dbReference type="PANTHER" id="PTHR10545:SF29">
    <property type="entry name" value="GH14572P-RELATED"/>
    <property type="match status" value="1"/>
</dbReference>
<evidence type="ECO:0000259" key="3">
    <source>
        <dbReference type="PROSITE" id="PS51186"/>
    </source>
</evidence>
<dbReference type="RefSeq" id="WP_245722699.1">
    <property type="nucleotide sequence ID" value="NZ_FMCU01000015.1"/>
</dbReference>
<evidence type="ECO:0000313" key="4">
    <source>
        <dbReference type="EMBL" id="SCF42826.1"/>
    </source>
</evidence>
<dbReference type="AlphaFoldDB" id="A0A1C5ACM3"/>
<dbReference type="InterPro" id="IPR051016">
    <property type="entry name" value="Diverse_Substrate_AcTransf"/>
</dbReference>
<dbReference type="CDD" id="cd04301">
    <property type="entry name" value="NAT_SF"/>
    <property type="match status" value="1"/>
</dbReference>
<dbReference type="Proteomes" id="UP000198797">
    <property type="component" value="Unassembled WGS sequence"/>
</dbReference>
<evidence type="ECO:0000256" key="1">
    <source>
        <dbReference type="ARBA" id="ARBA00022679"/>
    </source>
</evidence>
<dbReference type="InterPro" id="IPR016181">
    <property type="entry name" value="Acyl_CoA_acyltransferase"/>
</dbReference>
<name>A0A1C5ACM3_9ACTN</name>
<feature type="domain" description="N-acetyltransferase" evidence="3">
    <location>
        <begin position="1"/>
        <end position="159"/>
    </location>
</feature>
<evidence type="ECO:0000256" key="2">
    <source>
        <dbReference type="ARBA" id="ARBA00023315"/>
    </source>
</evidence>
<organism evidence="4 5">
    <name type="scientific">Micromonospora matsumotoense</name>
    <dbReference type="NCBI Taxonomy" id="121616"/>
    <lineage>
        <taxon>Bacteria</taxon>
        <taxon>Bacillati</taxon>
        <taxon>Actinomycetota</taxon>
        <taxon>Actinomycetes</taxon>
        <taxon>Micromonosporales</taxon>
        <taxon>Micromonosporaceae</taxon>
        <taxon>Micromonospora</taxon>
    </lineage>
</organism>
<dbReference type="Pfam" id="PF00583">
    <property type="entry name" value="Acetyltransf_1"/>
    <property type="match status" value="1"/>
</dbReference>
<dbReference type="GO" id="GO:0008080">
    <property type="term" value="F:N-acetyltransferase activity"/>
    <property type="evidence" value="ECO:0007669"/>
    <property type="project" value="TreeGrafter"/>
</dbReference>
<dbReference type="SUPFAM" id="SSF55729">
    <property type="entry name" value="Acyl-CoA N-acyltransferases (Nat)"/>
    <property type="match status" value="1"/>
</dbReference>
<keyword evidence="1 4" id="KW-0808">Transferase</keyword>
<dbReference type="EMBL" id="FMCU01000015">
    <property type="protein sequence ID" value="SCF42826.1"/>
    <property type="molecule type" value="Genomic_DNA"/>
</dbReference>
<sequence length="159" mass="17662">MALVAAAEPVHVDAIAVLLEELDTFYGGTDVEPLDVRIRQINEALFGDPPLAYAVLAWDAEALVGIATYSFLWPAAGLTRSLYLKELYVAEKARGRGVGKLLMDRLVEVSVANSCSRIEWTTDRDNEQAQHFYDKLGVAQNGNKIFYRLEDDFLPADAR</sequence>
<dbReference type="Gene3D" id="3.40.630.30">
    <property type="match status" value="1"/>
</dbReference>
<gene>
    <name evidence="4" type="ORF">GA0070216_115130</name>
</gene>
<dbReference type="InterPro" id="IPR000182">
    <property type="entry name" value="GNAT_dom"/>
</dbReference>
<protein>
    <submittedName>
        <fullName evidence="4">Acetyltransferase (GNAT) family protein</fullName>
    </submittedName>
</protein>
<reference evidence="5" key="1">
    <citation type="submission" date="2016-06" db="EMBL/GenBank/DDBJ databases">
        <authorList>
            <person name="Varghese N."/>
            <person name="Submissions Spin"/>
        </authorList>
    </citation>
    <scope>NUCLEOTIDE SEQUENCE [LARGE SCALE GENOMIC DNA]</scope>
    <source>
        <strain evidence="5">DSM 44100</strain>
    </source>
</reference>